<feature type="domain" description="ADF-H" evidence="9">
    <location>
        <begin position="1"/>
        <end position="127"/>
    </location>
</feature>
<comment type="similarity">
    <text evidence="5">Belongs to the actin-binding proteins ADF family. Coactosin subfamily.</text>
</comment>
<dbReference type="AlphaFoldDB" id="E4XYE1"/>
<dbReference type="CDD" id="cd11282">
    <property type="entry name" value="ADF_coactosin_like"/>
    <property type="match status" value="1"/>
</dbReference>
<dbReference type="OrthoDB" id="20822at2759"/>
<accession>E4XYE1</accession>
<dbReference type="InterPro" id="IPR029006">
    <property type="entry name" value="ADF-H/Gelsolin-like_dom_sf"/>
</dbReference>
<evidence type="ECO:0000313" key="11">
    <source>
        <dbReference type="Proteomes" id="UP000001307"/>
    </source>
</evidence>
<reference evidence="10" key="1">
    <citation type="journal article" date="2010" name="Science">
        <title>Plasticity of animal genome architecture unmasked by rapid evolution of a pelagic tunicate.</title>
        <authorList>
            <person name="Denoeud F."/>
            <person name="Henriet S."/>
            <person name="Mungpakdee S."/>
            <person name="Aury J.M."/>
            <person name="Da Silva C."/>
            <person name="Brinkmann H."/>
            <person name="Mikhaleva J."/>
            <person name="Olsen L.C."/>
            <person name="Jubin C."/>
            <person name="Canestro C."/>
            <person name="Bouquet J.M."/>
            <person name="Danks G."/>
            <person name="Poulain J."/>
            <person name="Campsteijn C."/>
            <person name="Adamski M."/>
            <person name="Cross I."/>
            <person name="Yadetie F."/>
            <person name="Muffato M."/>
            <person name="Louis A."/>
            <person name="Butcher S."/>
            <person name="Tsagkogeorga G."/>
            <person name="Konrad A."/>
            <person name="Singh S."/>
            <person name="Jensen M.F."/>
            <person name="Cong E.H."/>
            <person name="Eikeseth-Otteraa H."/>
            <person name="Noel B."/>
            <person name="Anthouard V."/>
            <person name="Porcel B.M."/>
            <person name="Kachouri-Lafond R."/>
            <person name="Nishino A."/>
            <person name="Ugolini M."/>
            <person name="Chourrout P."/>
            <person name="Nishida H."/>
            <person name="Aasland R."/>
            <person name="Huzurbazar S."/>
            <person name="Westhof E."/>
            <person name="Delsuc F."/>
            <person name="Lehrach H."/>
            <person name="Reinhardt R."/>
            <person name="Weissenbach J."/>
            <person name="Roy S.W."/>
            <person name="Artiguenave F."/>
            <person name="Postlethwait J.H."/>
            <person name="Manak J.R."/>
            <person name="Thompson E.M."/>
            <person name="Jaillon O."/>
            <person name="Du Pasquier L."/>
            <person name="Boudinot P."/>
            <person name="Liberles D.A."/>
            <person name="Volff J.N."/>
            <person name="Philippe H."/>
            <person name="Lenhard B."/>
            <person name="Roest Crollius H."/>
            <person name="Wincker P."/>
            <person name="Chourrout D."/>
        </authorList>
    </citation>
    <scope>NUCLEOTIDE SEQUENCE [LARGE SCALE GENOMIC DNA]</scope>
</reference>
<dbReference type="GO" id="GO:0030864">
    <property type="term" value="C:cortical actin cytoskeleton"/>
    <property type="evidence" value="ECO:0007669"/>
    <property type="project" value="TreeGrafter"/>
</dbReference>
<comment type="subunit">
    <text evidence="7">Interacts with 5-lipoxygenase (ALOX5/5LO) in a calcium-independent manner. Binds to F-actin with a stoichiometry of 1:2.</text>
</comment>
<keyword evidence="3" id="KW-0009">Actin-binding</keyword>
<keyword evidence="2" id="KW-0963">Cytoplasm</keyword>
<evidence type="ECO:0000256" key="4">
    <source>
        <dbReference type="ARBA" id="ARBA00023212"/>
    </source>
</evidence>
<keyword evidence="4" id="KW-0206">Cytoskeleton</keyword>
<dbReference type="PROSITE" id="PS51263">
    <property type="entry name" value="ADF_H"/>
    <property type="match status" value="1"/>
</dbReference>
<evidence type="ECO:0000256" key="1">
    <source>
        <dbReference type="ARBA" id="ARBA00004245"/>
    </source>
</evidence>
<evidence type="ECO:0000256" key="8">
    <source>
        <dbReference type="ARBA" id="ARBA00068121"/>
    </source>
</evidence>
<keyword evidence="11" id="KW-1185">Reference proteome</keyword>
<dbReference type="GO" id="GO:0051015">
    <property type="term" value="F:actin filament binding"/>
    <property type="evidence" value="ECO:0007669"/>
    <property type="project" value="TreeGrafter"/>
</dbReference>
<dbReference type="GO" id="GO:0030427">
    <property type="term" value="C:site of polarized growth"/>
    <property type="evidence" value="ECO:0007669"/>
    <property type="project" value="TreeGrafter"/>
</dbReference>
<protein>
    <recommendedName>
        <fullName evidence="8">Coactosin-like protein</fullName>
    </recommendedName>
</protein>
<dbReference type="SMART" id="SM00102">
    <property type="entry name" value="ADF"/>
    <property type="match status" value="1"/>
</dbReference>
<evidence type="ECO:0000256" key="7">
    <source>
        <dbReference type="ARBA" id="ARBA00062335"/>
    </source>
</evidence>
<sequence>MSQKDRLSAAYEDVRTDDSNTCWATFSSSAKGVSPEESGDKLEDLMKQFTDSNVLFAFFRLTTGDALSVRTKFAFMTWIGEKGSPMSKARAGPNKRVIQQVITNFAWEGTFSELKELDLKAIETEVRRAGGANYDAQA</sequence>
<dbReference type="PANTHER" id="PTHR10829">
    <property type="entry name" value="CORTACTIN AND DREBRIN"/>
    <property type="match status" value="1"/>
</dbReference>
<dbReference type="InParanoid" id="E4XYE1"/>
<evidence type="ECO:0000313" key="10">
    <source>
        <dbReference type="EMBL" id="CBY17753.1"/>
    </source>
</evidence>
<dbReference type="PANTHER" id="PTHR10829:SF29">
    <property type="entry name" value="COACTOSIN-LIKE PROTEIN"/>
    <property type="match status" value="1"/>
</dbReference>
<dbReference type="Pfam" id="PF00241">
    <property type="entry name" value="Cofilin_ADF"/>
    <property type="match status" value="1"/>
</dbReference>
<comment type="function">
    <text evidence="6">Binds to F-actin in a calcium-independent manner. Has no direct effect on actin depolymerization. Acts as a chaperone for ALOX5 (5LO), influencing both its stability and activity in leukotrienes synthesis.</text>
</comment>
<organism evidence="10">
    <name type="scientific">Oikopleura dioica</name>
    <name type="common">Tunicate</name>
    <dbReference type="NCBI Taxonomy" id="34765"/>
    <lineage>
        <taxon>Eukaryota</taxon>
        <taxon>Metazoa</taxon>
        <taxon>Chordata</taxon>
        <taxon>Tunicata</taxon>
        <taxon>Appendicularia</taxon>
        <taxon>Copelata</taxon>
        <taxon>Oikopleuridae</taxon>
        <taxon>Oikopleura</taxon>
    </lineage>
</organism>
<dbReference type="EMBL" id="FN653321">
    <property type="protein sequence ID" value="CBY17753.1"/>
    <property type="molecule type" value="Genomic_DNA"/>
</dbReference>
<evidence type="ECO:0000259" key="9">
    <source>
        <dbReference type="PROSITE" id="PS51263"/>
    </source>
</evidence>
<dbReference type="Gene3D" id="3.40.20.10">
    <property type="entry name" value="Severin"/>
    <property type="match status" value="1"/>
</dbReference>
<evidence type="ECO:0000256" key="3">
    <source>
        <dbReference type="ARBA" id="ARBA00023203"/>
    </source>
</evidence>
<dbReference type="FunFam" id="3.40.20.10:FF:000018">
    <property type="entry name" value="Coactosin-like 1"/>
    <property type="match status" value="1"/>
</dbReference>
<evidence type="ECO:0000256" key="6">
    <source>
        <dbReference type="ARBA" id="ARBA00058385"/>
    </source>
</evidence>
<comment type="subcellular location">
    <subcellularLocation>
        <location evidence="1">Cytoplasm</location>
        <location evidence="1">Cytoskeleton</location>
    </subcellularLocation>
</comment>
<name>E4XYE1_OIKDI</name>
<evidence type="ECO:0000256" key="2">
    <source>
        <dbReference type="ARBA" id="ARBA00022490"/>
    </source>
</evidence>
<gene>
    <name evidence="10" type="ORF">GSOID_T00009718001</name>
</gene>
<proteinExistence type="inferred from homology"/>
<dbReference type="InterPro" id="IPR002108">
    <property type="entry name" value="ADF-H"/>
</dbReference>
<evidence type="ECO:0000256" key="5">
    <source>
        <dbReference type="ARBA" id="ARBA00038052"/>
    </source>
</evidence>
<dbReference type="SUPFAM" id="SSF55753">
    <property type="entry name" value="Actin depolymerizing proteins"/>
    <property type="match status" value="1"/>
</dbReference>
<dbReference type="Proteomes" id="UP000001307">
    <property type="component" value="Unassembled WGS sequence"/>
</dbReference>
<dbReference type="GO" id="GO:0005884">
    <property type="term" value="C:actin filament"/>
    <property type="evidence" value="ECO:0007669"/>
    <property type="project" value="TreeGrafter"/>
</dbReference>
<dbReference type="GO" id="GO:0030833">
    <property type="term" value="P:regulation of actin filament polymerization"/>
    <property type="evidence" value="ECO:0007669"/>
    <property type="project" value="TreeGrafter"/>
</dbReference>